<dbReference type="EMBL" id="CP060414">
    <property type="protein sequence ID" value="QNT58162.2"/>
    <property type="molecule type" value="Genomic_DNA"/>
</dbReference>
<evidence type="ECO:0000313" key="2">
    <source>
        <dbReference type="Proteomes" id="UP000516412"/>
    </source>
</evidence>
<organism evidence="1 2">
    <name type="scientific">Neisseria musculi</name>
    <dbReference type="NCBI Taxonomy" id="1815583"/>
    <lineage>
        <taxon>Bacteria</taxon>
        <taxon>Pseudomonadati</taxon>
        <taxon>Pseudomonadota</taxon>
        <taxon>Betaproteobacteria</taxon>
        <taxon>Neisseriales</taxon>
        <taxon>Neisseriaceae</taxon>
        <taxon>Neisseria</taxon>
    </lineage>
</organism>
<reference evidence="1" key="1">
    <citation type="submission" date="2024-06" db="EMBL/GenBank/DDBJ databases">
        <title>Complete Genome Sequence of mouse commensal type strain Neisseria musculi.</title>
        <authorList>
            <person name="Thapa E."/>
            <person name="Aluvathingal J."/>
            <person name="Nadendla S."/>
            <person name="Mehta A."/>
            <person name="Tettelin H."/>
            <person name="Weyand N.J."/>
        </authorList>
    </citation>
    <scope>NUCLEOTIDE SEQUENCE</scope>
    <source>
        <strain evidence="1">NW831</strain>
    </source>
</reference>
<protein>
    <submittedName>
        <fullName evidence="1">Uncharacterized protein</fullName>
    </submittedName>
</protein>
<accession>A0ACD0ZJH8</accession>
<evidence type="ECO:0000313" key="1">
    <source>
        <dbReference type="EMBL" id="QNT58162.2"/>
    </source>
</evidence>
<proteinExistence type="predicted"/>
<sequence length="245" mass="27134">MPFTPVLSCAFTNGFQTAMHHTITPIATAHSPYKQKFGIARQPGLVPAAEVCIELAPSFPADSVRGLENFDYVWISFIFHDVLTEGWSPLVRPPRLRGKQKMGVFATRSPHRPNHLGLSLLKLERIETTRPVRLYCSGADLLDGTPVIDIKPYIPFVEAKPDAAGGFAAAKPEELSVNWHPRCRVGQLTQADRDLIGQSIAQDPRPAYQDIPKRVYVMDIAAYCVKFQIKGSSALVLAVETLRET</sequence>
<keyword evidence="2" id="KW-1185">Reference proteome</keyword>
<dbReference type="Proteomes" id="UP000516412">
    <property type="component" value="Chromosome"/>
</dbReference>
<name>A0ACD0ZJH8_9NEIS</name>
<gene>
    <name evidence="1" type="ORF">H7A79_2223</name>
</gene>